<gene>
    <name evidence="1" type="primary">VMA1_2</name>
    <name evidence="1" type="ORF">FBU59_006519</name>
</gene>
<reference evidence="1" key="1">
    <citation type="submission" date="2022-07" db="EMBL/GenBank/DDBJ databases">
        <title>Phylogenomic reconstructions and comparative analyses of Kickxellomycotina fungi.</title>
        <authorList>
            <person name="Reynolds N.K."/>
            <person name="Stajich J.E."/>
            <person name="Barry K."/>
            <person name="Grigoriev I.V."/>
            <person name="Crous P."/>
            <person name="Smith M.E."/>
        </authorList>
    </citation>
    <scope>NUCLEOTIDE SEQUENCE</scope>
    <source>
        <strain evidence="1">NRRL 5244</strain>
    </source>
</reference>
<sequence>MVALSLAVDFVSTIGKSDISWTIEARDVELLHADVRKATQQMISPVLFENSTLEKLLVGAGVDAKATPKLAYLLGMWAGAGSNDCISYSVNPSDTELLDRIRECGEALELDTSTMESSNCDDVTVSLRNKSAGANLGTNNIIQSAIDKIGVRGEDGTKAIPSSLARESILVRENFLAGLIDADGHVSKSAGASATITTVYPSVRDGLAKLVRSLGIHASISVEPVHAAQGVRPRESYSVLISGGDEGALASVLSKCSLSRNTMSAPTSAVSRTAQPASFEITKVDAAEYYGVTLADDTDHQFLLSNLALVHNCGERGNEMSEVLMDFPQLTTEVDGRHEPIMQRTTLIANTSNMPVAAREASIYTGITVS</sequence>
<proteinExistence type="predicted"/>
<protein>
    <submittedName>
        <fullName evidence="1">H(+)-transporting V1 sector ATPase subunit A</fullName>
    </submittedName>
</protein>
<name>A0ACC1IZL4_9FUNG</name>
<dbReference type="EMBL" id="JANBPW010005734">
    <property type="protein sequence ID" value="KAJ1932005.1"/>
    <property type="molecule type" value="Genomic_DNA"/>
</dbReference>
<evidence type="ECO:0000313" key="1">
    <source>
        <dbReference type="EMBL" id="KAJ1932005.1"/>
    </source>
</evidence>
<feature type="non-terminal residue" evidence="1">
    <location>
        <position position="370"/>
    </location>
</feature>
<organism evidence="1 2">
    <name type="scientific">Linderina macrospora</name>
    <dbReference type="NCBI Taxonomy" id="4868"/>
    <lineage>
        <taxon>Eukaryota</taxon>
        <taxon>Fungi</taxon>
        <taxon>Fungi incertae sedis</taxon>
        <taxon>Zoopagomycota</taxon>
        <taxon>Kickxellomycotina</taxon>
        <taxon>Kickxellomycetes</taxon>
        <taxon>Kickxellales</taxon>
        <taxon>Kickxellaceae</taxon>
        <taxon>Linderina</taxon>
    </lineage>
</organism>
<evidence type="ECO:0000313" key="2">
    <source>
        <dbReference type="Proteomes" id="UP001150603"/>
    </source>
</evidence>
<keyword evidence="2" id="KW-1185">Reference proteome</keyword>
<dbReference type="Proteomes" id="UP001150603">
    <property type="component" value="Unassembled WGS sequence"/>
</dbReference>
<accession>A0ACC1IZL4</accession>
<comment type="caution">
    <text evidence="1">The sequence shown here is derived from an EMBL/GenBank/DDBJ whole genome shotgun (WGS) entry which is preliminary data.</text>
</comment>